<gene>
    <name evidence="4" type="ORF">MCOR_3763</name>
</gene>
<dbReference type="SUPFAM" id="SSF101898">
    <property type="entry name" value="NHL repeat"/>
    <property type="match status" value="1"/>
</dbReference>
<proteinExistence type="predicted"/>
<dbReference type="PROSITE" id="PS50297">
    <property type="entry name" value="ANK_REP_REGION"/>
    <property type="match status" value="3"/>
</dbReference>
<feature type="repeat" description="ANK" evidence="3">
    <location>
        <begin position="149"/>
        <end position="181"/>
    </location>
</feature>
<evidence type="ECO:0000313" key="5">
    <source>
        <dbReference type="Proteomes" id="UP000507470"/>
    </source>
</evidence>
<feature type="repeat" description="ANK" evidence="3">
    <location>
        <begin position="115"/>
        <end position="147"/>
    </location>
</feature>
<dbReference type="InterPro" id="IPR011042">
    <property type="entry name" value="6-blade_b-propeller_TolB-like"/>
</dbReference>
<dbReference type="SMART" id="SM00248">
    <property type="entry name" value="ANK"/>
    <property type="match status" value="8"/>
</dbReference>
<dbReference type="Gene3D" id="2.120.10.30">
    <property type="entry name" value="TolB, C-terminal domain"/>
    <property type="match status" value="1"/>
</dbReference>
<feature type="repeat" description="ANK" evidence="3">
    <location>
        <begin position="280"/>
        <end position="312"/>
    </location>
</feature>
<keyword evidence="2 3" id="KW-0040">ANK repeat</keyword>
<organism evidence="4 5">
    <name type="scientific">Mytilus coruscus</name>
    <name type="common">Sea mussel</name>
    <dbReference type="NCBI Taxonomy" id="42192"/>
    <lineage>
        <taxon>Eukaryota</taxon>
        <taxon>Metazoa</taxon>
        <taxon>Spiralia</taxon>
        <taxon>Lophotrochozoa</taxon>
        <taxon>Mollusca</taxon>
        <taxon>Bivalvia</taxon>
        <taxon>Autobranchia</taxon>
        <taxon>Pteriomorphia</taxon>
        <taxon>Mytilida</taxon>
        <taxon>Mytiloidea</taxon>
        <taxon>Mytilidae</taxon>
        <taxon>Mytilinae</taxon>
        <taxon>Mytilus</taxon>
    </lineage>
</organism>
<feature type="repeat" description="ANK" evidence="3">
    <location>
        <begin position="77"/>
        <end position="114"/>
    </location>
</feature>
<dbReference type="EMBL" id="CACVKT020000687">
    <property type="protein sequence ID" value="CAC5361756.1"/>
    <property type="molecule type" value="Genomic_DNA"/>
</dbReference>
<accession>A0A6J8A6S1</accession>
<dbReference type="Gene3D" id="1.25.40.20">
    <property type="entry name" value="Ankyrin repeat-containing domain"/>
    <property type="match status" value="1"/>
</dbReference>
<dbReference type="SUPFAM" id="SSF48403">
    <property type="entry name" value="Ankyrin repeat"/>
    <property type="match status" value="1"/>
</dbReference>
<dbReference type="Pfam" id="PF12796">
    <property type="entry name" value="Ank_2"/>
    <property type="match status" value="4"/>
</dbReference>
<keyword evidence="1" id="KW-0677">Repeat</keyword>
<dbReference type="InterPro" id="IPR002110">
    <property type="entry name" value="Ankyrin_rpt"/>
</dbReference>
<dbReference type="InterPro" id="IPR036770">
    <property type="entry name" value="Ankyrin_rpt-contain_sf"/>
</dbReference>
<sequence length="929" mass="104566">MAFNAFDLLLTAIHNGDREQVEYIYLQEKAGNDPNFSFNYTDNIRTPLCSASALDNIDIVRLLLSYGANPNLRIEMDGTMPLHLACDKEQRCNTNTSIVKELIDAGAYIDQQNAGGVTPIHLACSRENIEIVECLLEEGADCDSRNGDTGETSLVIACCLGNLELIKMLAKYGCRIDYPNNMPLITCISRGNIPAVKLLLEKGEDIHKRSGDYLSYACDFNHIDMMEYLRTLGIDVNIRRTSTVFELAPLHVACMSRSIELRVVDKLLSWDADVSIASATGDTALHYAAQNLDINKVKTMILHGANVNAVDGIGLTPLTAALTSILDPTLIFNIIKLFYAAGTTIPKQTVDIIEKHHADKLDCLKDSIELLNIYSTNPLTLKDTSSIKIENLDLFFKIILMDTESSDELIEHSCSSADMERCSDIICIQHEQFICNNCLSNKHNKCITLTLTSALKFVDLQSTLKNIQERTDLLKHTITTSIKAKEENILLLKQKSEEIKDEISSFRQRIIQTLDNMERDAHLAINDEIGRMLNIAEMDEQDLLIQKSKIEPLQQCVQEILIHKINEKSFRKLIEVSGIQKGIASFLSSNNRLGQKHDAEFQWNGLISELQEKCLIPTFGQLIPKLSLTNEEIPDIASSIPNDPIIELYRSIDHCIDTQNMRIDNNCSIKRNSFVLKSRFDTLDIEVNVQINRGCFCSSNRVLLKDMRNSCIYLLNVEDETFQKRCLEHEALDIAVFDSSRAVVTLREGGIQVINIPSLTPGERIRCEDSFYAVACMNNTIFVRTSYRKLTVFDITGKHQKTIETEYAIDYMCVNKNVIYCTNYYTNRVFALTTEGIPVFSHELTSLKGPVGVTVDKRGLVYVAGWLSNNIHQFDEEGNLLTIIGTEKDDIYRPMGLSYNSEEDCLIVINKGCISISVYDIMDNDKIGH</sequence>
<evidence type="ECO:0000256" key="3">
    <source>
        <dbReference type="PROSITE-ProRule" id="PRU00023"/>
    </source>
</evidence>
<evidence type="ECO:0000256" key="1">
    <source>
        <dbReference type="ARBA" id="ARBA00022737"/>
    </source>
</evidence>
<name>A0A6J8A6S1_MYTCO</name>
<dbReference type="OrthoDB" id="6069021at2759"/>
<keyword evidence="5" id="KW-1185">Reference proteome</keyword>
<evidence type="ECO:0000313" key="4">
    <source>
        <dbReference type="EMBL" id="CAC5361756.1"/>
    </source>
</evidence>
<dbReference type="PANTHER" id="PTHR24198">
    <property type="entry name" value="ANKYRIN REPEAT AND PROTEIN KINASE DOMAIN-CONTAINING PROTEIN"/>
    <property type="match status" value="1"/>
</dbReference>
<dbReference type="AlphaFoldDB" id="A0A6J8A6S1"/>
<evidence type="ECO:0000256" key="2">
    <source>
        <dbReference type="ARBA" id="ARBA00023043"/>
    </source>
</evidence>
<dbReference type="PROSITE" id="PS50088">
    <property type="entry name" value="ANK_REPEAT"/>
    <property type="match status" value="5"/>
</dbReference>
<reference evidence="4 5" key="1">
    <citation type="submission" date="2020-06" db="EMBL/GenBank/DDBJ databases">
        <authorList>
            <person name="Li R."/>
            <person name="Bekaert M."/>
        </authorList>
    </citation>
    <scope>NUCLEOTIDE SEQUENCE [LARGE SCALE GENOMIC DNA]</scope>
    <source>
        <strain evidence="5">wild</strain>
    </source>
</reference>
<protein>
    <submittedName>
        <fullName evidence="4">Uncharacterized protein</fullName>
    </submittedName>
</protein>
<dbReference type="Proteomes" id="UP000507470">
    <property type="component" value="Unassembled WGS sequence"/>
</dbReference>
<feature type="repeat" description="ANK" evidence="3">
    <location>
        <begin position="43"/>
        <end position="75"/>
    </location>
</feature>
<dbReference type="PANTHER" id="PTHR24198:SF165">
    <property type="entry name" value="ANKYRIN REPEAT-CONTAINING PROTEIN-RELATED"/>
    <property type="match status" value="1"/>
</dbReference>